<name>Q47QJ5_THEFY</name>
<gene>
    <name evidence="2" type="ordered locus">Tfu_1236</name>
</gene>
<dbReference type="KEGG" id="tfu:Tfu_1236"/>
<feature type="domain" description="NADPH-dependent FMN reductase-like" evidence="1">
    <location>
        <begin position="23"/>
        <end position="164"/>
    </location>
</feature>
<proteinExistence type="predicted"/>
<protein>
    <submittedName>
        <fullName evidence="2">Putative reductase</fullName>
    </submittedName>
</protein>
<accession>Q47QJ5</accession>
<dbReference type="Pfam" id="PF03358">
    <property type="entry name" value="FMN_red"/>
    <property type="match status" value="1"/>
</dbReference>
<dbReference type="InterPro" id="IPR029039">
    <property type="entry name" value="Flavoprotein-like_sf"/>
</dbReference>
<dbReference type="GO" id="GO:0010181">
    <property type="term" value="F:FMN binding"/>
    <property type="evidence" value="ECO:0007669"/>
    <property type="project" value="TreeGrafter"/>
</dbReference>
<dbReference type="SUPFAM" id="SSF52218">
    <property type="entry name" value="Flavoproteins"/>
    <property type="match status" value="1"/>
</dbReference>
<dbReference type="PANTHER" id="PTHR30543">
    <property type="entry name" value="CHROMATE REDUCTASE"/>
    <property type="match status" value="1"/>
</dbReference>
<organism evidence="2">
    <name type="scientific">Thermobifida fusca (strain YX)</name>
    <dbReference type="NCBI Taxonomy" id="269800"/>
    <lineage>
        <taxon>Bacteria</taxon>
        <taxon>Bacillati</taxon>
        <taxon>Actinomycetota</taxon>
        <taxon>Actinomycetes</taxon>
        <taxon>Streptosporangiales</taxon>
        <taxon>Nocardiopsidaceae</taxon>
        <taxon>Thermobifida</taxon>
    </lineage>
</organism>
<sequence length="227" mass="25472">MISRTGRPTAGHAEGSRREPPLRLVVVVASARKGRNGGCVAQWFLEQTTGRSELEVDTVDTAVFPLPPEPHRDPDPTTVQVLSRLTPRLRRADMFVFVVPEYNRSFPASVKSLIDWHTAEWEAKPVGFVSYGGRSGGLRAVEHLGQVFTELHAVTVRNTVSFHSVEEQFDSEGRPKSPEACAVAAQNLLDQLVWWGRALRRAREESPYRGSARDIRSQMIEEPQYVR</sequence>
<dbReference type="RefSeq" id="WP_011291683.1">
    <property type="nucleotide sequence ID" value="NC_007333.1"/>
</dbReference>
<dbReference type="InterPro" id="IPR005025">
    <property type="entry name" value="FMN_Rdtase-like_dom"/>
</dbReference>
<dbReference type="GO" id="GO:0005829">
    <property type="term" value="C:cytosol"/>
    <property type="evidence" value="ECO:0007669"/>
    <property type="project" value="TreeGrafter"/>
</dbReference>
<reference evidence="2" key="1">
    <citation type="submission" date="2005-07" db="EMBL/GenBank/DDBJ databases">
        <title>Complete sequence of Thermobifida fusca YX.</title>
        <authorList>
            <consortium name="US DOE Joint Genome Institute"/>
            <person name="Copeland A."/>
            <person name="Lucas S."/>
            <person name="Lapidus A."/>
            <person name="Barry K."/>
            <person name="Detter J.C."/>
            <person name="Glavina T."/>
            <person name="Hammon N."/>
            <person name="Israni S."/>
            <person name="Pitluck S."/>
            <person name="Di Bartolo G."/>
            <person name="Chain P."/>
            <person name="Schmutz J."/>
            <person name="Larimer F."/>
            <person name="Land M."/>
            <person name="Lykidis A."/>
            <person name="Richardson P."/>
        </authorList>
    </citation>
    <scope>NUCLEOTIDE SEQUENCE</scope>
    <source>
        <strain evidence="2">YX</strain>
    </source>
</reference>
<dbReference type="InterPro" id="IPR050712">
    <property type="entry name" value="NAD(P)H-dep_reductase"/>
</dbReference>
<dbReference type="Gene3D" id="3.40.50.360">
    <property type="match status" value="1"/>
</dbReference>
<dbReference type="HOGENOM" id="CLU_055322_2_2_11"/>
<dbReference type="eggNOG" id="COG0431">
    <property type="taxonomic scope" value="Bacteria"/>
</dbReference>
<dbReference type="STRING" id="269800.Tfu_1236"/>
<evidence type="ECO:0000259" key="1">
    <source>
        <dbReference type="Pfam" id="PF03358"/>
    </source>
</evidence>
<dbReference type="PANTHER" id="PTHR30543:SF21">
    <property type="entry name" value="NAD(P)H-DEPENDENT FMN REDUCTASE LOT6"/>
    <property type="match status" value="1"/>
</dbReference>
<dbReference type="AlphaFoldDB" id="Q47QJ5"/>
<dbReference type="EMBL" id="CP000088">
    <property type="protein sequence ID" value="AAZ55274.1"/>
    <property type="molecule type" value="Genomic_DNA"/>
</dbReference>
<evidence type="ECO:0000313" key="2">
    <source>
        <dbReference type="EMBL" id="AAZ55274.1"/>
    </source>
</evidence>
<dbReference type="GO" id="GO:0016491">
    <property type="term" value="F:oxidoreductase activity"/>
    <property type="evidence" value="ECO:0007669"/>
    <property type="project" value="InterPro"/>
</dbReference>